<dbReference type="EMBL" id="CP015839">
    <property type="protein sequence ID" value="ANG62305.1"/>
    <property type="molecule type" value="Genomic_DNA"/>
</dbReference>
<feature type="domain" description="Sulfatase N-terminal" evidence="8">
    <location>
        <begin position="228"/>
        <end position="506"/>
    </location>
</feature>
<dbReference type="Proteomes" id="UP000078070">
    <property type="component" value="Chromosome"/>
</dbReference>
<dbReference type="KEGG" id="mars:A8C75_07230"/>
<sequence length="595" mass="66213">MFFSRFLATPWHGLCRCASLFRRSALLLAWGLLILLDLFMVRDSAWLVENLFGKRFIVNFALSALIFWLLLYCVRGLLWRRPWFGSVVLLLLGAAYFAQTSYFNVYGKFVTAFDFRFFAADPLLSLQLGAQSVALWHSIWVTAFVGLILALVMSLDARPSLLRRGFSAALALPLFLLVTLNWYGASSFQVAPVAYLGSLVSALEVQVKTLERPVKPELLRHAASPAAPNVIVVIGESLNRDHLGLYGYGRDTTPHLSAMLRRGEMLAMENAVGVSPRTLTSVPYMLTGLQGVDPHGVIYTVPTLFNYAKSGGYQTALITAQDFQWRNLDQLFVDDDLDHYEQGVNFSANVSVSVGADDLQVLQRGIMPYIKRATEQAEPFMLVTQMSGSHTPFGAQVPAAYKMYLPEAGPNSVNAYDNTVRYTDLYLSRLVEEARRLDPNTWVFYASDHGEHVDDKGSRFHADFIPEVIRNPLLVFPPIGQLDAVKAAVDAPVSAADIVPSALELMAVVPVTELGGVSLLHPIDPQRMRIVTAYMITLHNDPRAALVFPDQSIYDIDFKRGSVKLSDGETLIRYDELEPKYRGLFEPRLSMSGEG</sequence>
<evidence type="ECO:0000256" key="1">
    <source>
        <dbReference type="ARBA" id="ARBA00004651"/>
    </source>
</evidence>
<evidence type="ECO:0000256" key="5">
    <source>
        <dbReference type="ARBA" id="ARBA00022989"/>
    </source>
</evidence>
<dbReference type="Pfam" id="PF00884">
    <property type="entry name" value="Sulfatase"/>
    <property type="match status" value="1"/>
</dbReference>
<proteinExistence type="predicted"/>
<name>A0A1A9EWQ2_9GAMM</name>
<dbReference type="InterPro" id="IPR017850">
    <property type="entry name" value="Alkaline_phosphatase_core_sf"/>
</dbReference>
<keyword evidence="3" id="KW-0808">Transferase</keyword>
<protein>
    <recommendedName>
        <fullName evidence="8">Sulfatase N-terminal domain-containing protein</fullName>
    </recommendedName>
</protein>
<evidence type="ECO:0000256" key="3">
    <source>
        <dbReference type="ARBA" id="ARBA00022679"/>
    </source>
</evidence>
<organism evidence="9 10">
    <name type="scientific">Marinobacterium aestuarii</name>
    <dbReference type="NCBI Taxonomy" id="1821621"/>
    <lineage>
        <taxon>Bacteria</taxon>
        <taxon>Pseudomonadati</taxon>
        <taxon>Pseudomonadota</taxon>
        <taxon>Gammaproteobacteria</taxon>
        <taxon>Oceanospirillales</taxon>
        <taxon>Oceanospirillaceae</taxon>
        <taxon>Marinobacterium</taxon>
    </lineage>
</organism>
<dbReference type="PANTHER" id="PTHR30443:SF2">
    <property type="entry name" value="PHOSPHOETHANOLAMINE TRANSFERASE EPTC"/>
    <property type="match status" value="1"/>
</dbReference>
<reference evidence="10" key="1">
    <citation type="submission" date="2016-05" db="EMBL/GenBank/DDBJ databases">
        <authorList>
            <person name="Baek K."/>
            <person name="Yang S.-J."/>
        </authorList>
    </citation>
    <scope>NUCLEOTIDE SEQUENCE [LARGE SCALE GENOMIC DNA]</scope>
    <source>
        <strain evidence="10">ST58-10</strain>
    </source>
</reference>
<reference evidence="9 10" key="2">
    <citation type="journal article" date="2018" name="Int. J. Syst. Evol. Microbiol.">
        <title>Marinobacterium aestuarii sp. nov., a benzene-degrading marine bacterium isolated from estuary sediment.</title>
        <authorList>
            <person name="Bae S.S."/>
            <person name="Jung J."/>
            <person name="Chung D."/>
            <person name="Baek K."/>
        </authorList>
    </citation>
    <scope>NUCLEOTIDE SEQUENCE [LARGE SCALE GENOMIC DNA]</scope>
    <source>
        <strain evidence="9 10">ST58-10</strain>
    </source>
</reference>
<evidence type="ECO:0000313" key="10">
    <source>
        <dbReference type="Proteomes" id="UP000078070"/>
    </source>
</evidence>
<comment type="subcellular location">
    <subcellularLocation>
        <location evidence="1">Cell membrane</location>
        <topology evidence="1">Multi-pass membrane protein</topology>
    </subcellularLocation>
</comment>
<evidence type="ECO:0000256" key="4">
    <source>
        <dbReference type="ARBA" id="ARBA00022692"/>
    </source>
</evidence>
<dbReference type="STRING" id="1821621.A8C75_07230"/>
<dbReference type="GO" id="GO:0009244">
    <property type="term" value="P:lipopolysaccharide core region biosynthetic process"/>
    <property type="evidence" value="ECO:0007669"/>
    <property type="project" value="TreeGrafter"/>
</dbReference>
<keyword evidence="10" id="KW-1185">Reference proteome</keyword>
<keyword evidence="2" id="KW-1003">Cell membrane</keyword>
<feature type="transmembrane region" description="Helical" evidence="7">
    <location>
        <begin position="20"/>
        <end position="41"/>
    </location>
</feature>
<gene>
    <name evidence="9" type="ORF">A8C75_07230</name>
</gene>
<feature type="transmembrane region" description="Helical" evidence="7">
    <location>
        <begin position="165"/>
        <end position="184"/>
    </location>
</feature>
<evidence type="ECO:0000256" key="2">
    <source>
        <dbReference type="ARBA" id="ARBA00022475"/>
    </source>
</evidence>
<keyword evidence="4 7" id="KW-0812">Transmembrane</keyword>
<dbReference type="CDD" id="cd16017">
    <property type="entry name" value="LptA"/>
    <property type="match status" value="1"/>
</dbReference>
<dbReference type="InterPro" id="IPR058130">
    <property type="entry name" value="PEA_transf_C"/>
</dbReference>
<dbReference type="Gene3D" id="3.40.720.10">
    <property type="entry name" value="Alkaline Phosphatase, subunit A"/>
    <property type="match status" value="1"/>
</dbReference>
<evidence type="ECO:0000256" key="6">
    <source>
        <dbReference type="ARBA" id="ARBA00023136"/>
    </source>
</evidence>
<dbReference type="SUPFAM" id="SSF53649">
    <property type="entry name" value="Alkaline phosphatase-like"/>
    <property type="match status" value="1"/>
</dbReference>
<dbReference type="RefSeq" id="WP_067380069.1">
    <property type="nucleotide sequence ID" value="NZ_CP015839.1"/>
</dbReference>
<dbReference type="GO" id="GO:0005886">
    <property type="term" value="C:plasma membrane"/>
    <property type="evidence" value="ECO:0007669"/>
    <property type="project" value="UniProtKB-SubCell"/>
</dbReference>
<dbReference type="InterPro" id="IPR000917">
    <property type="entry name" value="Sulfatase_N"/>
</dbReference>
<dbReference type="AlphaFoldDB" id="A0A1A9EWQ2"/>
<feature type="transmembrane region" description="Helical" evidence="7">
    <location>
        <begin position="56"/>
        <end position="74"/>
    </location>
</feature>
<dbReference type="InterPro" id="IPR040423">
    <property type="entry name" value="PEA_transferase"/>
</dbReference>
<keyword evidence="5 7" id="KW-1133">Transmembrane helix</keyword>
<evidence type="ECO:0000256" key="7">
    <source>
        <dbReference type="SAM" id="Phobius"/>
    </source>
</evidence>
<evidence type="ECO:0000313" key="9">
    <source>
        <dbReference type="EMBL" id="ANG62305.1"/>
    </source>
</evidence>
<dbReference type="PANTHER" id="PTHR30443">
    <property type="entry name" value="INNER MEMBRANE PROTEIN"/>
    <property type="match status" value="1"/>
</dbReference>
<dbReference type="OrthoDB" id="9786870at2"/>
<evidence type="ECO:0000259" key="8">
    <source>
        <dbReference type="Pfam" id="PF00884"/>
    </source>
</evidence>
<feature type="transmembrane region" description="Helical" evidence="7">
    <location>
        <begin position="83"/>
        <end position="103"/>
    </location>
</feature>
<accession>A0A1A9EWQ2</accession>
<dbReference type="GO" id="GO:0016776">
    <property type="term" value="F:phosphotransferase activity, phosphate group as acceptor"/>
    <property type="evidence" value="ECO:0007669"/>
    <property type="project" value="TreeGrafter"/>
</dbReference>
<keyword evidence="6 7" id="KW-0472">Membrane</keyword>
<feature type="transmembrane region" description="Helical" evidence="7">
    <location>
        <begin position="133"/>
        <end position="153"/>
    </location>
</feature>